<keyword evidence="2" id="KW-0472">Membrane</keyword>
<dbReference type="Pfam" id="PF02026">
    <property type="entry name" value="RyR"/>
    <property type="match status" value="1"/>
</dbReference>
<sequence length="640" mass="68187">MTTETDARLNGGVAVSFPVRVGVGLAAIAAFVLGFVGLPQHIADVNRAGGGFRTSVVDVLYYDLQMFVLDSDPVEAGATLPVTLQIARFLAPATAAYLIFVTAQSVIARQLEAVRARTARGHAVVFGSEPAVGAVVAGLLADPAARRRWRRSRRRRVVLVAREAPSAADLLRHVRWIPGNPWDAAALRRARAHVAAEVFALSDDGTANAQAAVVVANLLADIPGRQKGPVFYGQIDDESLYASLIAREISHSDDLRLELFNPLDRIARRLLATHPPDTSDGTPLVAVVADGPIVGTMLGALAGWWRAVRAPAGPALDVRVLDVPALDGPALDVRVLDPTGDGRAWTAATHTTALRVGAAPFDRGIRELAAERAARTPAVPTFVYVFAGSDNEAIRRGAKVRSALHDARRAPHVVVAVTTPGISLDLVTTAAAGDSAGDPARRWISLFNVTNEVYALDDLRLGAGERMARAIHDAYVRACAARGETVETNPSMAPWDRLSPDLLASNRAQAADLGPKLRSIGCVLAPTTTNAEPFAYQGDELERLARLEHDRWVRSRTSLGWTFGERRDAVSRQHPDLVSWDELGEAAKGLDRQAVAAIPLVVETVGLQVVRLEPGAGTGSEAGPSPLAEGEHGELSRRVR</sequence>
<protein>
    <recommendedName>
        <fullName evidence="3">Ryanodine receptor Ryr domain-containing protein</fullName>
    </recommendedName>
</protein>
<keyword evidence="5" id="KW-1185">Reference proteome</keyword>
<feature type="transmembrane region" description="Helical" evidence="2">
    <location>
        <begin position="89"/>
        <end position="111"/>
    </location>
</feature>
<dbReference type="EMBL" id="VIRS01000001">
    <property type="protein sequence ID" value="TQS46912.1"/>
    <property type="molecule type" value="Genomic_DNA"/>
</dbReference>
<feature type="transmembrane region" description="Helical" evidence="2">
    <location>
        <begin position="17"/>
        <end position="38"/>
    </location>
</feature>
<name>A0A545B013_9ACTN</name>
<dbReference type="Proteomes" id="UP000317982">
    <property type="component" value="Unassembled WGS sequence"/>
</dbReference>
<dbReference type="Gene3D" id="6.20.350.10">
    <property type="match status" value="1"/>
</dbReference>
<dbReference type="AlphaFoldDB" id="A0A545B013"/>
<accession>A0A545B013</accession>
<keyword evidence="2" id="KW-0812">Transmembrane</keyword>
<feature type="transmembrane region" description="Helical" evidence="2">
    <location>
        <begin position="123"/>
        <end position="145"/>
    </location>
</feature>
<proteinExistence type="predicted"/>
<reference evidence="4 5" key="1">
    <citation type="submission" date="2019-07" db="EMBL/GenBank/DDBJ databases">
        <title>Cryptosporangium phraense sp. nov., isolated from plant litter.</title>
        <authorList>
            <person name="Suriyachadkun C."/>
        </authorList>
    </citation>
    <scope>NUCLEOTIDE SEQUENCE [LARGE SCALE GENOMIC DNA]</scope>
    <source>
        <strain evidence="4 5">A-T 5661</strain>
    </source>
</reference>
<evidence type="ECO:0000313" key="5">
    <source>
        <dbReference type="Proteomes" id="UP000317982"/>
    </source>
</evidence>
<feature type="region of interest" description="Disordered" evidence="1">
    <location>
        <begin position="616"/>
        <end position="640"/>
    </location>
</feature>
<feature type="compositionally biased region" description="Basic and acidic residues" evidence="1">
    <location>
        <begin position="629"/>
        <end position="640"/>
    </location>
</feature>
<dbReference type="RefSeq" id="WP_142702530.1">
    <property type="nucleotide sequence ID" value="NZ_VIRS01000001.1"/>
</dbReference>
<evidence type="ECO:0000259" key="3">
    <source>
        <dbReference type="Pfam" id="PF02026"/>
    </source>
</evidence>
<gene>
    <name evidence="4" type="ORF">FL583_01145</name>
</gene>
<evidence type="ECO:0000313" key="4">
    <source>
        <dbReference type="EMBL" id="TQS46912.1"/>
    </source>
</evidence>
<keyword evidence="2" id="KW-1133">Transmembrane helix</keyword>
<dbReference type="InterPro" id="IPR003032">
    <property type="entry name" value="Ryanodine_rcpt"/>
</dbReference>
<organism evidence="4 5">
    <name type="scientific">Cryptosporangium phraense</name>
    <dbReference type="NCBI Taxonomy" id="2593070"/>
    <lineage>
        <taxon>Bacteria</taxon>
        <taxon>Bacillati</taxon>
        <taxon>Actinomycetota</taxon>
        <taxon>Actinomycetes</taxon>
        <taxon>Cryptosporangiales</taxon>
        <taxon>Cryptosporangiaceae</taxon>
        <taxon>Cryptosporangium</taxon>
    </lineage>
</organism>
<dbReference type="Gene3D" id="3.40.50.720">
    <property type="entry name" value="NAD(P)-binding Rossmann-like Domain"/>
    <property type="match status" value="1"/>
</dbReference>
<feature type="domain" description="Ryanodine receptor Ryr" evidence="3">
    <location>
        <begin position="542"/>
        <end position="599"/>
    </location>
</feature>
<dbReference type="OrthoDB" id="4228364at2"/>
<comment type="caution">
    <text evidence="4">The sequence shown here is derived from an EMBL/GenBank/DDBJ whole genome shotgun (WGS) entry which is preliminary data.</text>
</comment>
<dbReference type="InParanoid" id="A0A545B013"/>
<evidence type="ECO:0000256" key="2">
    <source>
        <dbReference type="SAM" id="Phobius"/>
    </source>
</evidence>
<evidence type="ECO:0000256" key="1">
    <source>
        <dbReference type="SAM" id="MobiDB-lite"/>
    </source>
</evidence>